<proteinExistence type="predicted"/>
<reference evidence="1" key="1">
    <citation type="submission" date="2015-12" db="EMBL/GenBank/DDBJ databases">
        <title>Gene expression during late stages of embryo sac development: a critical building block for successful pollen-pistil interactions.</title>
        <authorList>
            <person name="Liu Y."/>
            <person name="Joly V."/>
            <person name="Sabar M."/>
            <person name="Matton D.P."/>
        </authorList>
    </citation>
    <scope>NUCLEOTIDE SEQUENCE</scope>
</reference>
<evidence type="ECO:0000313" key="1">
    <source>
        <dbReference type="EMBL" id="JAP20370.1"/>
    </source>
</evidence>
<protein>
    <submittedName>
        <fullName evidence="1">Putative ovule protein</fullName>
    </submittedName>
</protein>
<accession>A0A0V0HIT4</accession>
<sequence>MNSNKKHSTRIGTVSWTHDCCLPMKHIFSYWASTARGRRIFLEILQLLENPFGCHSRPNPSEILLWYCNSEFWNW</sequence>
<name>A0A0V0HIT4_SOLCH</name>
<dbReference type="AlphaFoldDB" id="A0A0V0HIT4"/>
<dbReference type="EMBL" id="GEDG01018931">
    <property type="protein sequence ID" value="JAP20370.1"/>
    <property type="molecule type" value="Transcribed_RNA"/>
</dbReference>
<organism evidence="1">
    <name type="scientific">Solanum chacoense</name>
    <name type="common">Chaco potato</name>
    <dbReference type="NCBI Taxonomy" id="4108"/>
    <lineage>
        <taxon>Eukaryota</taxon>
        <taxon>Viridiplantae</taxon>
        <taxon>Streptophyta</taxon>
        <taxon>Embryophyta</taxon>
        <taxon>Tracheophyta</taxon>
        <taxon>Spermatophyta</taxon>
        <taxon>Magnoliopsida</taxon>
        <taxon>eudicotyledons</taxon>
        <taxon>Gunneridae</taxon>
        <taxon>Pentapetalae</taxon>
        <taxon>asterids</taxon>
        <taxon>lamiids</taxon>
        <taxon>Solanales</taxon>
        <taxon>Solanaceae</taxon>
        <taxon>Solanoideae</taxon>
        <taxon>Solaneae</taxon>
        <taxon>Solanum</taxon>
    </lineage>
</organism>